<dbReference type="GO" id="GO:0016020">
    <property type="term" value="C:membrane"/>
    <property type="evidence" value="ECO:0007669"/>
    <property type="project" value="UniProtKB-SubCell"/>
</dbReference>
<evidence type="ECO:0000313" key="8">
    <source>
        <dbReference type="EMBL" id="PRP79099.1"/>
    </source>
</evidence>
<feature type="transmembrane region" description="Helical" evidence="6">
    <location>
        <begin position="272"/>
        <end position="289"/>
    </location>
</feature>
<proteinExistence type="predicted"/>
<comment type="subcellular location">
    <subcellularLocation>
        <location evidence="1">Membrane</location>
        <topology evidence="1">Single-pass membrane protein</topology>
    </subcellularLocation>
</comment>
<comment type="caution">
    <text evidence="8">The sequence shown here is derived from an EMBL/GenBank/DDBJ whole genome shotgun (WGS) entry which is preliminary data.</text>
</comment>
<keyword evidence="5 6" id="KW-0472">Membrane</keyword>
<evidence type="ECO:0000256" key="6">
    <source>
        <dbReference type="SAM" id="Phobius"/>
    </source>
</evidence>
<evidence type="ECO:0000256" key="1">
    <source>
        <dbReference type="ARBA" id="ARBA00004167"/>
    </source>
</evidence>
<protein>
    <submittedName>
        <fullName evidence="8">Uncharacterized protein</fullName>
    </submittedName>
</protein>
<feature type="transmembrane region" description="Helical" evidence="6">
    <location>
        <begin position="387"/>
        <end position="406"/>
    </location>
</feature>
<feature type="signal peptide" evidence="7">
    <location>
        <begin position="1"/>
        <end position="23"/>
    </location>
</feature>
<feature type="transmembrane region" description="Helical" evidence="6">
    <location>
        <begin position="177"/>
        <end position="196"/>
    </location>
</feature>
<dbReference type="EMBL" id="MDYQ01000197">
    <property type="protein sequence ID" value="PRP79099.1"/>
    <property type="molecule type" value="Genomic_DNA"/>
</dbReference>
<feature type="transmembrane region" description="Helical" evidence="6">
    <location>
        <begin position="473"/>
        <end position="492"/>
    </location>
</feature>
<evidence type="ECO:0000256" key="7">
    <source>
        <dbReference type="SAM" id="SignalP"/>
    </source>
</evidence>
<evidence type="ECO:0000256" key="3">
    <source>
        <dbReference type="ARBA" id="ARBA00022729"/>
    </source>
</evidence>
<feature type="chain" id="PRO_5015151362" evidence="7">
    <location>
        <begin position="24"/>
        <end position="540"/>
    </location>
</feature>
<gene>
    <name evidence="8" type="ORF">PROFUN_13161</name>
</gene>
<sequence>MRGIDILAALSLTLVCIASASWGDCTYGDYDLTALKQATDIITSDQGNLQAPGACPADCSACSSYQMSNGMNQVACLINNASVSFSPLPPTNPTTGTAGPQEAGLLITSLQIPQYLNQGEQPKALNAYIYVYCNETYKTPQLLTNGWTGAGFQLFNLTTAAGCKRVPQSPDGGGGIGAGWVICILVFVTVVLYWAVGGIAIRVRTGAFGVPNQNVWKETGSLITDGVKFSMSKVTGKREEYQSISDSLLQWRKCPTKFPGESRQEKMRGADLLAALSLSLVCIVSAGWGDCTYGDYDLTALKLATDITLREQSNLQAPGACPADCSVCSSLATHGMTEVACMIKNSSVSFSACELMHYLFVTDAILQCHRQILLLGLLDHKKVMKAFVVHLTSSLMATAGLLITSLQTPKNINPGDRPQSANVYIYVYCNETYTVPVLLANGWTGAGFQLFNLTTAAGCKRVPQSPDGGGGIGAGWVICIVVLVAVVLYWAVGGIAIRVRTGAFGVPNQNMWKETGSLLTDGVKFSMSKVTGKRAEYQSV</sequence>
<evidence type="ECO:0000313" key="9">
    <source>
        <dbReference type="Proteomes" id="UP000241769"/>
    </source>
</evidence>
<dbReference type="Pfam" id="PF09451">
    <property type="entry name" value="ATG27"/>
    <property type="match status" value="2"/>
</dbReference>
<organism evidence="8 9">
    <name type="scientific">Planoprotostelium fungivorum</name>
    <dbReference type="NCBI Taxonomy" id="1890364"/>
    <lineage>
        <taxon>Eukaryota</taxon>
        <taxon>Amoebozoa</taxon>
        <taxon>Evosea</taxon>
        <taxon>Variosea</taxon>
        <taxon>Cavosteliida</taxon>
        <taxon>Cavosteliaceae</taxon>
        <taxon>Planoprotostelium</taxon>
    </lineage>
</organism>
<dbReference type="InParanoid" id="A0A2P6N563"/>
<keyword evidence="3 7" id="KW-0732">Signal</keyword>
<keyword evidence="2 6" id="KW-0812">Transmembrane</keyword>
<dbReference type="AlphaFoldDB" id="A0A2P6N563"/>
<dbReference type="InterPro" id="IPR018939">
    <property type="entry name" value="Autophagy-rel_prot_27"/>
</dbReference>
<dbReference type="Proteomes" id="UP000241769">
    <property type="component" value="Unassembled WGS sequence"/>
</dbReference>
<keyword evidence="9" id="KW-1185">Reference proteome</keyword>
<evidence type="ECO:0000256" key="5">
    <source>
        <dbReference type="ARBA" id="ARBA00023136"/>
    </source>
</evidence>
<accession>A0A2P6N563</accession>
<dbReference type="GO" id="GO:0012505">
    <property type="term" value="C:endomembrane system"/>
    <property type="evidence" value="ECO:0007669"/>
    <property type="project" value="UniProtKB-ARBA"/>
</dbReference>
<evidence type="ECO:0000256" key="4">
    <source>
        <dbReference type="ARBA" id="ARBA00022989"/>
    </source>
</evidence>
<evidence type="ECO:0000256" key="2">
    <source>
        <dbReference type="ARBA" id="ARBA00022692"/>
    </source>
</evidence>
<keyword evidence="4 6" id="KW-1133">Transmembrane helix</keyword>
<reference evidence="8 9" key="1">
    <citation type="journal article" date="2018" name="Genome Biol. Evol.">
        <title>Multiple Roots of Fruiting Body Formation in Amoebozoa.</title>
        <authorList>
            <person name="Hillmann F."/>
            <person name="Forbes G."/>
            <person name="Novohradska S."/>
            <person name="Ferling I."/>
            <person name="Riege K."/>
            <person name="Groth M."/>
            <person name="Westermann M."/>
            <person name="Marz M."/>
            <person name="Spaller T."/>
            <person name="Winckler T."/>
            <person name="Schaap P."/>
            <person name="Glockner G."/>
        </authorList>
    </citation>
    <scope>NUCLEOTIDE SEQUENCE [LARGE SCALE GENOMIC DNA]</scope>
    <source>
        <strain evidence="8 9">Jena</strain>
    </source>
</reference>
<dbReference type="PANTHER" id="PTHR15071">
    <property type="entry name" value="MANNOSE-6-PHOSPHATE RECEPTOR FAMILY MEMBER"/>
    <property type="match status" value="1"/>
</dbReference>
<name>A0A2P6N563_9EUKA</name>